<evidence type="ECO:0000313" key="1">
    <source>
        <dbReference type="EMBL" id="MDR6301805.1"/>
    </source>
</evidence>
<proteinExistence type="predicted"/>
<name>A0ABU1K853_9FLAO</name>
<comment type="caution">
    <text evidence="1">The sequence shown here is derived from an EMBL/GenBank/DDBJ whole genome shotgun (WGS) entry which is preliminary data.</text>
</comment>
<keyword evidence="2" id="KW-1185">Reference proteome</keyword>
<organism evidence="1 2">
    <name type="scientific">Mesonia maritima</name>
    <dbReference type="NCBI Taxonomy" id="1793873"/>
    <lineage>
        <taxon>Bacteria</taxon>
        <taxon>Pseudomonadati</taxon>
        <taxon>Bacteroidota</taxon>
        <taxon>Flavobacteriia</taxon>
        <taxon>Flavobacteriales</taxon>
        <taxon>Flavobacteriaceae</taxon>
        <taxon>Mesonia</taxon>
    </lineage>
</organism>
<dbReference type="Proteomes" id="UP001257659">
    <property type="component" value="Unassembled WGS sequence"/>
</dbReference>
<gene>
    <name evidence="1" type="ORF">GGR31_002477</name>
</gene>
<reference evidence="1 2" key="1">
    <citation type="submission" date="2023-07" db="EMBL/GenBank/DDBJ databases">
        <title>Genomic Encyclopedia of Type Strains, Phase IV (KMG-IV): sequencing the most valuable type-strain genomes for metagenomic binning, comparative biology and taxonomic classification.</title>
        <authorList>
            <person name="Goeker M."/>
        </authorList>
    </citation>
    <scope>NUCLEOTIDE SEQUENCE [LARGE SCALE GENOMIC DNA]</scope>
    <source>
        <strain evidence="1 2">DSM 102814</strain>
    </source>
</reference>
<protein>
    <submittedName>
        <fullName evidence="1">Uncharacterized protein</fullName>
    </submittedName>
</protein>
<dbReference type="EMBL" id="JAVDQA010000008">
    <property type="protein sequence ID" value="MDR6301805.1"/>
    <property type="molecule type" value="Genomic_DNA"/>
</dbReference>
<dbReference type="RefSeq" id="WP_309729568.1">
    <property type="nucleotide sequence ID" value="NZ_JAVDQA010000008.1"/>
</dbReference>
<sequence>MNVAKTRKNLALDVEDCLAQRLRSAGQSFLAAFQIQENKPRFFLHPTTRGRGMHFYSNEKNE</sequence>
<accession>A0ABU1K853</accession>
<evidence type="ECO:0000313" key="2">
    <source>
        <dbReference type="Proteomes" id="UP001257659"/>
    </source>
</evidence>